<evidence type="ECO:0000313" key="4">
    <source>
        <dbReference type="Proteomes" id="UP000265719"/>
    </source>
</evidence>
<dbReference type="AlphaFoldDB" id="A0AA97M305"/>
<feature type="coiled-coil region" evidence="1">
    <location>
        <begin position="153"/>
        <end position="180"/>
    </location>
</feature>
<dbReference type="Proteomes" id="UP000265719">
    <property type="component" value="Chromosome"/>
</dbReference>
<dbReference type="EMBL" id="CP063196">
    <property type="protein sequence ID" value="UOE18497.1"/>
    <property type="molecule type" value="Genomic_DNA"/>
</dbReference>
<dbReference type="InterPro" id="IPR057037">
    <property type="entry name" value="TPR_rep_actino"/>
</dbReference>
<proteinExistence type="predicted"/>
<accession>A0AA97M305</accession>
<protein>
    <recommendedName>
        <fullName evidence="2">TPR repeat domain-containing protein</fullName>
    </recommendedName>
</protein>
<dbReference type="KEGG" id="thao:NI17_016940"/>
<dbReference type="RefSeq" id="WP_068688127.1">
    <property type="nucleotide sequence ID" value="NZ_CP063196.1"/>
</dbReference>
<feature type="domain" description="TPR repeat" evidence="2">
    <location>
        <begin position="264"/>
        <end position="489"/>
    </location>
</feature>
<evidence type="ECO:0000256" key="1">
    <source>
        <dbReference type="SAM" id="Coils"/>
    </source>
</evidence>
<evidence type="ECO:0000259" key="2">
    <source>
        <dbReference type="Pfam" id="PF23275"/>
    </source>
</evidence>
<sequence>MAYFDITFRPRTTTANPETIRAQSEDLDVLQARLLGRADDLDAGFNHTATQFTDLMAWNIRDQSAEELQLWRDAGTAIVYASSMIELWAQHVEDFKEERSAQLSEWWEFLKTKRSEIPDKYQGQTITASYPAREGLGWFGDENKCRSVYDEVVAKVEDLKERERANYRAFEDNAEDVAERLRQGPTKENVQALIDAGINSWAFYNLDPNHYTMLIDGRELTVENAEAWAEELGAYWSGERPIDDRYHELMLMMSMINSNAMQAQQGGTSYRTEEMDFLRAFYDRLEEENPNGDGVLGIPAEMEGDHLSDEEREHALGVLGNGILALSDHRLGGGYGDLPESVRRAAEGPALQPPDSTDIYGIDEWSEDAGALTDLLRHTDPDLEGGEGFSSTLTLSMGLYAGGPEGNFNAWLSQEDAGILLETSTRNNDANHAILTGEFVHPNLRGEDGEFLPNAMHESAEDMLDHALTSLFTVDWDDGGESVRGLTDWIAEDAADPEDRVPLDENSEIRPELPPDQQRSAEALAALVERMEDEDFRNAMFSTGHEVTGDDDVTWRDVAAGHLNPELADSWSDIFIAYMDVFANTEGLDAVNEEQRKEKYDTRWDDEQNRVYLSPDGRRYFTEVIMGDPDAAQKTYNEVVYYGAESMGNFALGDGERDHGGADSYGSLLGLVDVALEQESERRATDNTAAVNHANKVRGAVVDTIAGFATDQGAPAVAVEVAKFLAKEALAISDNSSAGRTVDAAGSWMAVEDMQHLCISALAANDPEVMDALEELHSGAVIGEGEDRYIPLDPEEWEINGESRSAARANMYDYIDELPWVDGQGTTKSAVDNYLTTLETAWGRWETVAS</sequence>
<organism evidence="3 4">
    <name type="scientific">Thermobifida halotolerans</name>
    <dbReference type="NCBI Taxonomy" id="483545"/>
    <lineage>
        <taxon>Bacteria</taxon>
        <taxon>Bacillati</taxon>
        <taxon>Actinomycetota</taxon>
        <taxon>Actinomycetes</taxon>
        <taxon>Streptosporangiales</taxon>
        <taxon>Nocardiopsidaceae</taxon>
        <taxon>Thermobifida</taxon>
    </lineage>
</organism>
<gene>
    <name evidence="3" type="ORF">NI17_016940</name>
</gene>
<dbReference type="Pfam" id="PF23275">
    <property type="entry name" value="TPR_23"/>
    <property type="match status" value="1"/>
</dbReference>
<reference evidence="3" key="1">
    <citation type="submission" date="2020-10" db="EMBL/GenBank/DDBJ databases">
        <title>De novo genome project of the cellulose decomposer Thermobifida halotolerans type strain.</title>
        <authorList>
            <person name="Nagy I."/>
            <person name="Horvath B."/>
            <person name="Kukolya J."/>
            <person name="Nagy I."/>
            <person name="Orsini M."/>
        </authorList>
    </citation>
    <scope>NUCLEOTIDE SEQUENCE</scope>
    <source>
        <strain evidence="3">DSM 44931</strain>
    </source>
</reference>
<name>A0AA97M305_9ACTN</name>
<evidence type="ECO:0000313" key="3">
    <source>
        <dbReference type="EMBL" id="UOE18497.1"/>
    </source>
</evidence>
<keyword evidence="1" id="KW-0175">Coiled coil</keyword>
<keyword evidence="4" id="KW-1185">Reference proteome</keyword>